<dbReference type="PROSITE" id="PS51755">
    <property type="entry name" value="OMPR_PHOB"/>
    <property type="match status" value="1"/>
</dbReference>
<gene>
    <name evidence="6" type="ordered locus">Nmul_A1246</name>
    <name evidence="7" type="ORF">SAMN05216403_11368</name>
</gene>
<dbReference type="InterPro" id="IPR016032">
    <property type="entry name" value="Sig_transdc_resp-reg_C-effctor"/>
</dbReference>
<feature type="DNA-binding region" description="OmpR/PhoB-type" evidence="4">
    <location>
        <begin position="3"/>
        <end position="101"/>
    </location>
</feature>
<dbReference type="GO" id="GO:0005524">
    <property type="term" value="F:ATP binding"/>
    <property type="evidence" value="ECO:0007669"/>
    <property type="project" value="UniProtKB-KW"/>
</dbReference>
<dbReference type="EMBL" id="FNVK01000013">
    <property type="protein sequence ID" value="SEF89385.1"/>
    <property type="molecule type" value="Genomic_DNA"/>
</dbReference>
<keyword evidence="1" id="KW-0547">Nucleotide-binding</keyword>
<dbReference type="EMBL" id="CP000103">
    <property type="protein sequence ID" value="ABB74549.1"/>
    <property type="molecule type" value="Genomic_DNA"/>
</dbReference>
<dbReference type="InterPro" id="IPR011990">
    <property type="entry name" value="TPR-like_helical_dom_sf"/>
</dbReference>
<evidence type="ECO:0000313" key="8">
    <source>
        <dbReference type="Proteomes" id="UP000002718"/>
    </source>
</evidence>
<dbReference type="Gene3D" id="1.10.10.10">
    <property type="entry name" value="Winged helix-like DNA-binding domain superfamily/Winged helix DNA-binding domain"/>
    <property type="match status" value="1"/>
</dbReference>
<dbReference type="GO" id="GO:0003677">
    <property type="term" value="F:DNA binding"/>
    <property type="evidence" value="ECO:0007669"/>
    <property type="project" value="UniProtKB-UniRule"/>
</dbReference>
<dbReference type="Pfam" id="PF13191">
    <property type="entry name" value="AAA_16"/>
    <property type="match status" value="1"/>
</dbReference>
<organism evidence="6 8">
    <name type="scientific">Nitrosospira multiformis (strain ATCC 25196 / NCIMB 11849 / C 71)</name>
    <dbReference type="NCBI Taxonomy" id="323848"/>
    <lineage>
        <taxon>Bacteria</taxon>
        <taxon>Pseudomonadati</taxon>
        <taxon>Pseudomonadota</taxon>
        <taxon>Betaproteobacteria</taxon>
        <taxon>Nitrosomonadales</taxon>
        <taxon>Nitrosomonadaceae</taxon>
        <taxon>Nitrosospira</taxon>
    </lineage>
</organism>
<dbReference type="SUPFAM" id="SSF48452">
    <property type="entry name" value="TPR-like"/>
    <property type="match status" value="1"/>
</dbReference>
<dbReference type="SUPFAM" id="SSF52540">
    <property type="entry name" value="P-loop containing nucleoside triphosphate hydrolases"/>
    <property type="match status" value="1"/>
</dbReference>
<dbReference type="HOGENOM" id="CLU_004435_2_0_4"/>
<dbReference type="SUPFAM" id="SSF46894">
    <property type="entry name" value="C-terminal effector domain of the bipartite response regulators"/>
    <property type="match status" value="1"/>
</dbReference>
<evidence type="ECO:0000256" key="2">
    <source>
        <dbReference type="ARBA" id="ARBA00022840"/>
    </source>
</evidence>
<dbReference type="InterPro" id="IPR041664">
    <property type="entry name" value="AAA_16"/>
</dbReference>
<reference evidence="7 9" key="4">
    <citation type="submission" date="2016-10" db="EMBL/GenBank/DDBJ databases">
        <authorList>
            <person name="de Groot N.N."/>
        </authorList>
    </citation>
    <scope>NUCLEOTIDE SEQUENCE [LARGE SCALE GENOMIC DNA]</scope>
    <source>
        <strain evidence="7 9">Nl13</strain>
    </source>
</reference>
<keyword evidence="8" id="KW-1185">Reference proteome</keyword>
<feature type="domain" description="OmpR/PhoB-type" evidence="5">
    <location>
        <begin position="3"/>
        <end position="101"/>
    </location>
</feature>
<protein>
    <submittedName>
        <fullName evidence="6">Transcriptional regulator, putative ATPase, winged helix family</fullName>
    </submittedName>
    <submittedName>
        <fullName evidence="7">Transcriptional regulatory protein, C terminal</fullName>
    </submittedName>
</protein>
<dbReference type="CDD" id="cd00383">
    <property type="entry name" value="trans_reg_C"/>
    <property type="match status" value="1"/>
</dbReference>
<keyword evidence="3 4" id="KW-0238">DNA-binding</keyword>
<dbReference type="PANTHER" id="PTHR16305:SF28">
    <property type="entry name" value="GUANYLATE CYCLASE DOMAIN-CONTAINING PROTEIN"/>
    <property type="match status" value="1"/>
</dbReference>
<evidence type="ECO:0000259" key="5">
    <source>
        <dbReference type="PROSITE" id="PS51755"/>
    </source>
</evidence>
<dbReference type="Proteomes" id="UP000002718">
    <property type="component" value="Chromosome"/>
</dbReference>
<dbReference type="Pfam" id="PF00486">
    <property type="entry name" value="Trans_reg_C"/>
    <property type="match status" value="1"/>
</dbReference>
<dbReference type="KEGG" id="nmu:Nmul_A1246"/>
<dbReference type="GO" id="GO:0005737">
    <property type="term" value="C:cytoplasm"/>
    <property type="evidence" value="ECO:0007669"/>
    <property type="project" value="TreeGrafter"/>
</dbReference>
<proteinExistence type="predicted"/>
<accession>Q2Y9M2</accession>
<dbReference type="GO" id="GO:0004016">
    <property type="term" value="F:adenylate cyclase activity"/>
    <property type="evidence" value="ECO:0007669"/>
    <property type="project" value="TreeGrafter"/>
</dbReference>
<dbReference type="PANTHER" id="PTHR16305">
    <property type="entry name" value="TESTICULAR SOLUBLE ADENYLYL CYCLASE"/>
    <property type="match status" value="1"/>
</dbReference>
<dbReference type="InterPro" id="IPR036388">
    <property type="entry name" value="WH-like_DNA-bd_sf"/>
</dbReference>
<name>Q2Y9M2_NITMU</name>
<dbReference type="STRING" id="323848.Nmul_A1246"/>
<dbReference type="Gene3D" id="1.25.40.10">
    <property type="entry name" value="Tetratricopeptide repeat domain"/>
    <property type="match status" value="2"/>
</dbReference>
<dbReference type="eggNOG" id="COG0457">
    <property type="taxonomic scope" value="Bacteria"/>
</dbReference>
<evidence type="ECO:0000256" key="3">
    <source>
        <dbReference type="ARBA" id="ARBA00023125"/>
    </source>
</evidence>
<evidence type="ECO:0000313" key="6">
    <source>
        <dbReference type="EMBL" id="ABB74549.1"/>
    </source>
</evidence>
<evidence type="ECO:0000313" key="7">
    <source>
        <dbReference type="EMBL" id="SEF89385.1"/>
    </source>
</evidence>
<dbReference type="GO" id="GO:0000160">
    <property type="term" value="P:phosphorelay signal transduction system"/>
    <property type="evidence" value="ECO:0007669"/>
    <property type="project" value="InterPro"/>
</dbReference>
<dbReference type="eggNOG" id="COG3710">
    <property type="taxonomic scope" value="Bacteria"/>
</dbReference>
<reference evidence="6 8" key="3">
    <citation type="journal article" date="2008" name="Appl. Environ. Microbiol.">
        <title>Complete genome sequence of Nitrosospira multiformis, an ammonia-oxidizing bacterium from the soil environment.</title>
        <authorList>
            <person name="Norton J.M."/>
            <person name="Klotz M.G."/>
            <person name="Stein L.Y."/>
            <person name="Arp D.J."/>
            <person name="Bottomley P.J."/>
            <person name="Chain P.S."/>
            <person name="Hauser L.J."/>
            <person name="Land M.L."/>
            <person name="Larimer F.W."/>
            <person name="Shin M.W."/>
            <person name="Starkenburg S.R."/>
        </authorList>
    </citation>
    <scope>NUCLEOTIDE SEQUENCE [LARGE SCALE GENOMIC DNA]</scope>
    <source>
        <strain evidence="6">ATCC 25196</strain>
        <strain evidence="8">ATCC 25196 / NCIMB 11849 / C 71</strain>
    </source>
</reference>
<dbReference type="InterPro" id="IPR027417">
    <property type="entry name" value="P-loop_NTPase"/>
</dbReference>
<dbReference type="GO" id="GO:0006355">
    <property type="term" value="P:regulation of DNA-templated transcription"/>
    <property type="evidence" value="ECO:0007669"/>
    <property type="project" value="InterPro"/>
</dbReference>
<evidence type="ECO:0000256" key="4">
    <source>
        <dbReference type="PROSITE-ProRule" id="PRU01091"/>
    </source>
</evidence>
<keyword evidence="2" id="KW-0067">ATP-binding</keyword>
<sequence length="1020" mass="115148">MQTTYLEFHPFRLDKINAILWRNDQVVPLRPKNFAMLCYLAERAGTLVTKDELLDAVWQRRFVGEAVLKVCINEVRRALGDSVSAPTYLLTVPKRGYRFIAQVTEVKSSEEVEEVICPVFPKNQRSDKVAYWIDRPSPQARLLTIWQKSLVGSRQIVFVTGESGIGKSTLIEMFLSTISSQSPGVLRMRCIERFGQGEALLPMIEAIEKRCNAPGGGKLVELLYRHAPVWLAQLPSVLRPEERVALQQEIFGASRERMVREGCELLETLSKVPLILVLEDLHWSDHATLDFLSLLAQRHVPAYLMVLATYRPIDASQRVHPVTEVHRDLQLRGICSEVALEPFSCNEVKHYLTRRCPGINIPDSISQALFIRTGGHPLFISNLIEYLMEQHQWSPLSQQIGIDTALPETIRRVIEREIERLSHDEQRVLTVASVAGMRFSGNLLCSVLGMEIAEADRCCNALVRRGQILVSDGMEQSTKGVVAGYYAFRHALYLEVFYQRLSPSETIRMHLRIGEYLEKAYGEQNVEHAGELALHFENGWDWLRAIRYLVQAADNSTRRFANRQAHDYLARAVRMIERLPDEQQAKTRISLLKQSAAVRRSMGDMAGAKTDLEKMLAAAKALGDSREQAVGLLELSRVLVLLNRLECLEFAEQAVSASTALEDKVFHSIVKGMWGGLNLLLRPWREDYSAACHESMDAVRATGNPLALHSRLTQHIYVELLASNYQAAATTAVEALALSRVMGDGYMFIAGHYYYGLTLLHKGEWGRLRETAEQSRRAFEGHDAGLLLRLHRHILLGWLHVVSGDFSGAKAYCEEALSEGVGAWADFVSVHCSAILGKALHGLKDYAGAIRCFDAFFQAEKNNALPIFSNYFFPACLGMGETWLALGKLDKARRYAQRLYDLSSGPSERTYLALSHRLFAEIAIVEESWDEVHSHITKALEIVENAEIPLAAWRVYATGEKLHYRQDDGKRMGYYRSKKQDEIDQLLNSLQPSDPLRKHLLNLAGTHECDSLSPVRYSPL</sequence>
<dbReference type="Proteomes" id="UP000236751">
    <property type="component" value="Unassembled WGS sequence"/>
</dbReference>
<reference evidence="8" key="2">
    <citation type="submission" date="2005-08" db="EMBL/GenBank/DDBJ databases">
        <title>Complete sequence of chromosome 1 of Nitrosospira multiformis ATCC 25196.</title>
        <authorList>
            <person name="Copeland A."/>
            <person name="Lucas S."/>
            <person name="Lapidus A."/>
            <person name="Barry K."/>
            <person name="Detter J.C."/>
            <person name="Glavina T."/>
            <person name="Hammon N."/>
            <person name="Israni S."/>
            <person name="Pitluck S."/>
            <person name="Chain P."/>
            <person name="Malfatti S."/>
            <person name="Shin M."/>
            <person name="Vergez L."/>
            <person name="Schmutz J."/>
            <person name="Larimer F."/>
            <person name="Land M."/>
            <person name="Hauser L."/>
            <person name="Kyrpides N."/>
            <person name="Lykidis A."/>
            <person name="Richardson P."/>
        </authorList>
    </citation>
    <scope>NUCLEOTIDE SEQUENCE [LARGE SCALE GENOMIC DNA]</scope>
    <source>
        <strain evidence="8">ATCC 25196 / NCIMB 11849 / C 71</strain>
    </source>
</reference>
<dbReference type="OrthoDB" id="51325at2"/>
<dbReference type="eggNOG" id="COG3899">
    <property type="taxonomic scope" value="Bacteria"/>
</dbReference>
<dbReference type="RefSeq" id="WP_011380590.1">
    <property type="nucleotide sequence ID" value="NC_007614.1"/>
</dbReference>
<evidence type="ECO:0000313" key="9">
    <source>
        <dbReference type="Proteomes" id="UP000236751"/>
    </source>
</evidence>
<dbReference type="InterPro" id="IPR001867">
    <property type="entry name" value="OmpR/PhoB-type_DNA-bd"/>
</dbReference>
<reference evidence="6" key="1">
    <citation type="submission" date="2005-08" db="EMBL/GenBank/DDBJ databases">
        <title>Complete sequence of Chromosome 1 of Nitrosospira multiformis ATCC 25196.</title>
        <authorList>
            <consortium name="US DOE Joint Genome Institute"/>
            <person name="Copeland A."/>
            <person name="Lucas S."/>
            <person name="Lapidus A."/>
            <person name="Barry K."/>
            <person name="Detter J.C."/>
            <person name="Glavina T."/>
            <person name="Hammon N."/>
            <person name="Israni S."/>
            <person name="Pitluck S."/>
            <person name="Chain P."/>
            <person name="Malfatti S."/>
            <person name="Shin M."/>
            <person name="Vergez L."/>
            <person name="Schmutz J."/>
            <person name="Larimer F."/>
            <person name="Land M."/>
            <person name="Hauser L."/>
            <person name="Kyrpides N."/>
            <person name="Lykidis A."/>
            <person name="Richardson P."/>
        </authorList>
    </citation>
    <scope>NUCLEOTIDE SEQUENCE</scope>
    <source>
        <strain evidence="6">ATCC 25196</strain>
    </source>
</reference>
<dbReference type="SMART" id="SM00862">
    <property type="entry name" value="Trans_reg_C"/>
    <property type="match status" value="1"/>
</dbReference>
<evidence type="ECO:0000256" key="1">
    <source>
        <dbReference type="ARBA" id="ARBA00022741"/>
    </source>
</evidence>
<dbReference type="AlphaFoldDB" id="Q2Y9M2"/>